<dbReference type="GO" id="GO:0019948">
    <property type="term" value="F:SUMO activating enzyme activity"/>
    <property type="evidence" value="ECO:0007669"/>
    <property type="project" value="TreeGrafter"/>
</dbReference>
<evidence type="ECO:0000313" key="9">
    <source>
        <dbReference type="Proteomes" id="UP000726737"/>
    </source>
</evidence>
<dbReference type="PANTHER" id="PTHR10953">
    <property type="entry name" value="UBIQUITIN-ACTIVATING ENZYME E1"/>
    <property type="match status" value="1"/>
</dbReference>
<accession>A0A9P6QA46</accession>
<evidence type="ECO:0000256" key="3">
    <source>
        <dbReference type="ARBA" id="ARBA00005673"/>
    </source>
</evidence>
<comment type="caution">
    <text evidence="8">The sequence shown here is derived from an EMBL/GenBank/DDBJ whole genome shotgun (WGS) entry which is preliminary data.</text>
</comment>
<comment type="subcellular location">
    <subcellularLocation>
        <location evidence="1">Nucleus</location>
    </subcellularLocation>
</comment>
<proteinExistence type="inferred from homology"/>
<dbReference type="GO" id="GO:0016925">
    <property type="term" value="P:protein sumoylation"/>
    <property type="evidence" value="ECO:0007669"/>
    <property type="project" value="TreeGrafter"/>
</dbReference>
<evidence type="ECO:0000256" key="2">
    <source>
        <dbReference type="ARBA" id="ARBA00004718"/>
    </source>
</evidence>
<comment type="similarity">
    <text evidence="3">Belongs to the ubiquitin-activating E1 family.</text>
</comment>
<dbReference type="Pfam" id="PF00899">
    <property type="entry name" value="ThiF"/>
    <property type="match status" value="1"/>
</dbReference>
<dbReference type="Gene3D" id="3.40.50.720">
    <property type="entry name" value="NAD(P)-binding Rossmann-like Domain"/>
    <property type="match status" value="1"/>
</dbReference>
<dbReference type="InterPro" id="IPR035985">
    <property type="entry name" value="Ubiquitin-activating_enz"/>
</dbReference>
<dbReference type="EMBL" id="JAAAJA010000130">
    <property type="protein sequence ID" value="KAG0261250.1"/>
    <property type="molecule type" value="Genomic_DNA"/>
</dbReference>
<evidence type="ECO:0000256" key="6">
    <source>
        <dbReference type="ARBA" id="ARBA00044354"/>
    </source>
</evidence>
<organism evidence="8 9">
    <name type="scientific">Mortierella polycephala</name>
    <dbReference type="NCBI Taxonomy" id="41804"/>
    <lineage>
        <taxon>Eukaryota</taxon>
        <taxon>Fungi</taxon>
        <taxon>Fungi incertae sedis</taxon>
        <taxon>Mucoromycota</taxon>
        <taxon>Mortierellomycotina</taxon>
        <taxon>Mortierellomycetes</taxon>
        <taxon>Mortierellales</taxon>
        <taxon>Mortierellaceae</taxon>
        <taxon>Mortierella</taxon>
    </lineage>
</organism>
<evidence type="ECO:0000256" key="5">
    <source>
        <dbReference type="ARBA" id="ARBA00023242"/>
    </source>
</evidence>
<dbReference type="GO" id="GO:0005737">
    <property type="term" value="C:cytoplasm"/>
    <property type="evidence" value="ECO:0007669"/>
    <property type="project" value="TreeGrafter"/>
</dbReference>
<keyword evidence="4" id="KW-0833">Ubl conjugation pathway</keyword>
<sequence length="347" mass="39110">MEHSITEDEVALYDRQIRLWGLEAQHRMRNATILIAGMRALSNEVCKNIILAGVGSITILEHETVTEEDLGSQFLVRQEDIGRNRAEAAAEKARNLNPRVKVIVDQEDITQKPDSYFTQFNIVCLTGCSPDQMIRVDNACRNTKTGFYAAGVNGFFGYMFCDLTHHEYREETQESVTEKGKEPQTIITHRSQDYDSLACTLQTCWGYPKPRALRRKVSPLLIAFQVLWLFQQAHGGRLPLSNSQEDMEAMYKLRDQRLKTAQVDSTFVEDDLIQTLVSTASAEIAPVCAIVGGFLAQDILKTLSGKDAPLLNYFLYNGIEGNNSFIFILTHEAWDDKNGKAVEFTVS</sequence>
<dbReference type="InterPro" id="IPR000011">
    <property type="entry name" value="UBQ/SUMO-activ_enz_E1-like"/>
</dbReference>
<dbReference type="CDD" id="cd01492">
    <property type="entry name" value="Aos1_SUMO"/>
    <property type="match status" value="1"/>
</dbReference>
<dbReference type="SUPFAM" id="SSF69572">
    <property type="entry name" value="Activating enzymes of the ubiquitin-like proteins"/>
    <property type="match status" value="1"/>
</dbReference>
<dbReference type="PANTHER" id="PTHR10953:SF162">
    <property type="entry name" value="SUMO-ACTIVATING ENZYME SUBUNIT 1"/>
    <property type="match status" value="1"/>
</dbReference>
<reference evidence="8" key="1">
    <citation type="journal article" date="2020" name="Fungal Divers.">
        <title>Resolving the Mortierellaceae phylogeny through synthesis of multi-gene phylogenetics and phylogenomics.</title>
        <authorList>
            <person name="Vandepol N."/>
            <person name="Liber J."/>
            <person name="Desiro A."/>
            <person name="Na H."/>
            <person name="Kennedy M."/>
            <person name="Barry K."/>
            <person name="Grigoriev I.V."/>
            <person name="Miller A.N."/>
            <person name="O'Donnell K."/>
            <person name="Stajich J.E."/>
            <person name="Bonito G."/>
        </authorList>
    </citation>
    <scope>NUCLEOTIDE SEQUENCE</scope>
    <source>
        <strain evidence="8">KOD948</strain>
    </source>
</reference>
<keyword evidence="5" id="KW-0539">Nucleus</keyword>
<dbReference type="AlphaFoldDB" id="A0A9P6QA46"/>
<protein>
    <recommendedName>
        <fullName evidence="6">Ubiquitin-like 1-activating enzyme E1A</fullName>
    </recommendedName>
</protein>
<dbReference type="InterPro" id="IPR000594">
    <property type="entry name" value="ThiF_NAD_FAD-bd"/>
</dbReference>
<comment type="pathway">
    <text evidence="2">Protein modification; protein sumoylation.</text>
</comment>
<dbReference type="InterPro" id="IPR045886">
    <property type="entry name" value="ThiF/MoeB/HesA"/>
</dbReference>
<dbReference type="Proteomes" id="UP000726737">
    <property type="component" value="Unassembled WGS sequence"/>
</dbReference>
<dbReference type="PRINTS" id="PR01849">
    <property type="entry name" value="UBIQUITINACT"/>
</dbReference>
<feature type="domain" description="THIF-type NAD/FAD binding fold" evidence="7">
    <location>
        <begin position="13"/>
        <end position="321"/>
    </location>
</feature>
<evidence type="ECO:0000313" key="8">
    <source>
        <dbReference type="EMBL" id="KAG0261250.1"/>
    </source>
</evidence>
<evidence type="ECO:0000259" key="7">
    <source>
        <dbReference type="Pfam" id="PF00899"/>
    </source>
</evidence>
<evidence type="ECO:0000256" key="1">
    <source>
        <dbReference type="ARBA" id="ARBA00004123"/>
    </source>
</evidence>
<keyword evidence="9" id="KW-1185">Reference proteome</keyword>
<gene>
    <name evidence="8" type="primary">SAE1</name>
    <name evidence="8" type="ORF">BG011_001229</name>
</gene>
<dbReference type="OrthoDB" id="1708823at2759"/>
<evidence type="ECO:0000256" key="4">
    <source>
        <dbReference type="ARBA" id="ARBA00022786"/>
    </source>
</evidence>
<name>A0A9P6QA46_9FUNG</name>
<dbReference type="GO" id="GO:0031510">
    <property type="term" value="C:SUMO activating enzyme complex"/>
    <property type="evidence" value="ECO:0007669"/>
    <property type="project" value="TreeGrafter"/>
</dbReference>